<proteinExistence type="predicted"/>
<accession>A0A1I5A242</accession>
<dbReference type="RefSeq" id="WP_092879003.1">
    <property type="nucleotide sequence ID" value="NZ_FOVC01000010.1"/>
</dbReference>
<evidence type="ECO:0000313" key="2">
    <source>
        <dbReference type="EMBL" id="SFN56410.1"/>
    </source>
</evidence>
<evidence type="ECO:0000256" key="1">
    <source>
        <dbReference type="SAM" id="Phobius"/>
    </source>
</evidence>
<dbReference type="Proteomes" id="UP000242222">
    <property type="component" value="Unassembled WGS sequence"/>
</dbReference>
<dbReference type="STRING" id="1367852.SAMN05216516_110105"/>
<keyword evidence="1" id="KW-1133">Transmembrane helix</keyword>
<keyword evidence="1" id="KW-0472">Membrane</keyword>
<gene>
    <name evidence="2" type="ORF">SAMN05216516_110105</name>
</gene>
<dbReference type="OrthoDB" id="6566056at2"/>
<feature type="transmembrane region" description="Helical" evidence="1">
    <location>
        <begin position="178"/>
        <end position="204"/>
    </location>
</feature>
<name>A0A1I5A242_9GAMM</name>
<keyword evidence="3" id="KW-1185">Reference proteome</keyword>
<sequence>MNKEYFDEITATLTLITIDGVIPSLLEFQYQINKRIEKLSDALRMHGHNEQSVDALQRLICLVIDIQTKKNLMPQGIKWDGYELEHIFYGYNNEILFDRSHAAAVFNIETFEIAHYAVQLITLAPIQFNDRKIQQMYMSTADALNGYADPNYVQGSECETTISKQEISYEETTEKCRFWLPFLAQISASILLLIILWLSCWYFLRESI</sequence>
<evidence type="ECO:0000313" key="3">
    <source>
        <dbReference type="Proteomes" id="UP000242222"/>
    </source>
</evidence>
<dbReference type="EMBL" id="FOVC01000010">
    <property type="protein sequence ID" value="SFN56410.1"/>
    <property type="molecule type" value="Genomic_DNA"/>
</dbReference>
<dbReference type="AlphaFoldDB" id="A0A1I5A242"/>
<keyword evidence="1" id="KW-0812">Transmembrane</keyword>
<protein>
    <recommendedName>
        <fullName evidence="4">Type IV / VI secretion system DotU domain-containing protein</fullName>
    </recommendedName>
</protein>
<evidence type="ECO:0008006" key="4">
    <source>
        <dbReference type="Google" id="ProtNLM"/>
    </source>
</evidence>
<organism evidence="2 3">
    <name type="scientific">Izhakiella capsodis</name>
    <dbReference type="NCBI Taxonomy" id="1367852"/>
    <lineage>
        <taxon>Bacteria</taxon>
        <taxon>Pseudomonadati</taxon>
        <taxon>Pseudomonadota</taxon>
        <taxon>Gammaproteobacteria</taxon>
        <taxon>Enterobacterales</taxon>
        <taxon>Erwiniaceae</taxon>
        <taxon>Izhakiella</taxon>
    </lineage>
</organism>
<reference evidence="3" key="1">
    <citation type="submission" date="2016-10" db="EMBL/GenBank/DDBJ databases">
        <authorList>
            <person name="Varghese N."/>
            <person name="Submissions S."/>
        </authorList>
    </citation>
    <scope>NUCLEOTIDE SEQUENCE [LARGE SCALE GENOMIC DNA]</scope>
    <source>
        <strain evidence="3">N6PO6</strain>
    </source>
</reference>